<feature type="chain" id="PRO_5035940509" evidence="1">
    <location>
        <begin position="22"/>
        <end position="35"/>
    </location>
</feature>
<evidence type="ECO:0000313" key="2">
    <source>
        <dbReference type="EMBL" id="CAB3388046.1"/>
    </source>
</evidence>
<accession>A0A8S1E1A8</accession>
<evidence type="ECO:0000313" key="3">
    <source>
        <dbReference type="Proteomes" id="UP000494165"/>
    </source>
</evidence>
<keyword evidence="3" id="KW-1185">Reference proteome</keyword>
<name>A0A8S1E1A8_9INSE</name>
<proteinExistence type="predicted"/>
<protein>
    <submittedName>
        <fullName evidence="2">Uncharacterized protein</fullName>
    </submittedName>
</protein>
<feature type="signal peptide" evidence="1">
    <location>
        <begin position="1"/>
        <end position="21"/>
    </location>
</feature>
<dbReference type="AlphaFoldDB" id="A0A8S1E1A8"/>
<dbReference type="Proteomes" id="UP000494165">
    <property type="component" value="Unassembled WGS sequence"/>
</dbReference>
<sequence>MKQAMLLAVLFSGALLAVAAAQAVDDEQVQSDDWA</sequence>
<evidence type="ECO:0000256" key="1">
    <source>
        <dbReference type="SAM" id="SignalP"/>
    </source>
</evidence>
<gene>
    <name evidence="2" type="ORF">CLODIP_2_CD01120</name>
</gene>
<dbReference type="OrthoDB" id="6262482at2759"/>
<feature type="non-terminal residue" evidence="2">
    <location>
        <position position="1"/>
    </location>
</feature>
<organism evidence="2 3">
    <name type="scientific">Cloeon dipterum</name>
    <dbReference type="NCBI Taxonomy" id="197152"/>
    <lineage>
        <taxon>Eukaryota</taxon>
        <taxon>Metazoa</taxon>
        <taxon>Ecdysozoa</taxon>
        <taxon>Arthropoda</taxon>
        <taxon>Hexapoda</taxon>
        <taxon>Insecta</taxon>
        <taxon>Pterygota</taxon>
        <taxon>Palaeoptera</taxon>
        <taxon>Ephemeroptera</taxon>
        <taxon>Pisciforma</taxon>
        <taxon>Baetidae</taxon>
        <taxon>Cloeon</taxon>
    </lineage>
</organism>
<dbReference type="EMBL" id="CADEPI010000684">
    <property type="protein sequence ID" value="CAB3388046.1"/>
    <property type="molecule type" value="Genomic_DNA"/>
</dbReference>
<keyword evidence="1" id="KW-0732">Signal</keyword>
<comment type="caution">
    <text evidence="2">The sequence shown here is derived from an EMBL/GenBank/DDBJ whole genome shotgun (WGS) entry which is preliminary data.</text>
</comment>
<reference evidence="2 3" key="1">
    <citation type="submission" date="2020-04" db="EMBL/GenBank/DDBJ databases">
        <authorList>
            <person name="Alioto T."/>
            <person name="Alioto T."/>
            <person name="Gomez Garrido J."/>
        </authorList>
    </citation>
    <scope>NUCLEOTIDE SEQUENCE [LARGE SCALE GENOMIC DNA]</scope>
</reference>